<dbReference type="PROSITE" id="PS50235">
    <property type="entry name" value="USP_3"/>
    <property type="match status" value="2"/>
</dbReference>
<dbReference type="EnsemblPlants" id="Solyc09g017990.2.1">
    <property type="protein sequence ID" value="Solyc09g017990.2.1"/>
    <property type="gene ID" value="Solyc09g017990.2"/>
</dbReference>
<dbReference type="GO" id="GO:0031647">
    <property type="term" value="P:regulation of protein stability"/>
    <property type="evidence" value="ECO:0000318"/>
    <property type="project" value="GO_Central"/>
</dbReference>
<dbReference type="InterPro" id="IPR028889">
    <property type="entry name" value="USP"/>
</dbReference>
<keyword evidence="5" id="KW-1185">Reference proteome</keyword>
<dbReference type="GO" id="GO:0004843">
    <property type="term" value="F:cysteine-type deubiquitinase activity"/>
    <property type="evidence" value="ECO:0000318"/>
    <property type="project" value="GO_Central"/>
</dbReference>
<dbReference type="Gene3D" id="3.90.70.10">
    <property type="entry name" value="Cysteine proteinases"/>
    <property type="match status" value="3"/>
</dbReference>
<proteinExistence type="inferred from homology"/>
<dbReference type="InterPro" id="IPR018200">
    <property type="entry name" value="USP_CS"/>
</dbReference>
<dbReference type="InterPro" id="IPR050164">
    <property type="entry name" value="Peptidase_C19"/>
</dbReference>
<evidence type="ECO:0000259" key="3">
    <source>
        <dbReference type="PROSITE" id="PS50235"/>
    </source>
</evidence>
<evidence type="ECO:0000256" key="1">
    <source>
        <dbReference type="ARBA" id="ARBA00009085"/>
    </source>
</evidence>
<dbReference type="PROSITE" id="PS00972">
    <property type="entry name" value="USP_1"/>
    <property type="match status" value="1"/>
</dbReference>
<dbReference type="PANTHER" id="PTHR24006:SF747">
    <property type="entry name" value="UBIQUITIN CARBOXYL-TERMINAL HYDROLASE 20"/>
    <property type="match status" value="1"/>
</dbReference>
<dbReference type="GO" id="GO:0016579">
    <property type="term" value="P:protein deubiquitination"/>
    <property type="evidence" value="ECO:0007669"/>
    <property type="project" value="InterPro"/>
</dbReference>
<dbReference type="Pfam" id="PF00443">
    <property type="entry name" value="UCH"/>
    <property type="match status" value="2"/>
</dbReference>
<dbReference type="SUPFAM" id="SSF54001">
    <property type="entry name" value="Cysteine proteinases"/>
    <property type="match status" value="2"/>
</dbReference>
<organism evidence="4">
    <name type="scientific">Solanum lycopersicum</name>
    <name type="common">Tomato</name>
    <name type="synonym">Lycopersicon esculentum</name>
    <dbReference type="NCBI Taxonomy" id="4081"/>
    <lineage>
        <taxon>Eukaryota</taxon>
        <taxon>Viridiplantae</taxon>
        <taxon>Streptophyta</taxon>
        <taxon>Embryophyta</taxon>
        <taxon>Tracheophyta</taxon>
        <taxon>Spermatophyta</taxon>
        <taxon>Magnoliopsida</taxon>
        <taxon>eudicotyledons</taxon>
        <taxon>Gunneridae</taxon>
        <taxon>Pentapetalae</taxon>
        <taxon>asterids</taxon>
        <taxon>lamiids</taxon>
        <taxon>Solanales</taxon>
        <taxon>Solanaceae</taxon>
        <taxon>Solanoideae</taxon>
        <taxon>Solaneae</taxon>
        <taxon>Solanum</taxon>
        <taxon>Solanum subgen. Lycopersicon</taxon>
    </lineage>
</organism>
<comment type="function">
    <text evidence="2">Recognizes and hydrolyzes the peptide bond at the C-terminal Gly of ubiquitin. Involved in the processing of poly-ubiquitin precursors as well as that of ubiquitinated proteins.</text>
</comment>
<keyword evidence="2" id="KW-0645">Protease</keyword>
<dbReference type="PaxDb" id="4081-Solyc09g017990.1.1"/>
<reference evidence="4" key="2">
    <citation type="submission" date="2019-01" db="UniProtKB">
        <authorList>
            <consortium name="EnsemblPlants"/>
        </authorList>
    </citation>
    <scope>IDENTIFICATION</scope>
    <source>
        <strain evidence="4">cv. Heinz 1706</strain>
    </source>
</reference>
<evidence type="ECO:0000313" key="4">
    <source>
        <dbReference type="EnsemblPlants" id="Solyc09g017990.2.1"/>
    </source>
</evidence>
<dbReference type="AlphaFoldDB" id="A0A3Q7I1P8"/>
<keyword evidence="2" id="KW-0378">Hydrolase</keyword>
<comment type="similarity">
    <text evidence="1 2">Belongs to the peptidase C19 family.</text>
</comment>
<feature type="domain" description="USP" evidence="3">
    <location>
        <begin position="1"/>
        <end position="358"/>
    </location>
</feature>
<dbReference type="InterPro" id="IPR038765">
    <property type="entry name" value="Papain-like_cys_pep_sf"/>
</dbReference>
<dbReference type="GO" id="GO:0006508">
    <property type="term" value="P:proteolysis"/>
    <property type="evidence" value="ECO:0007669"/>
    <property type="project" value="UniProtKB-KW"/>
</dbReference>
<dbReference type="Proteomes" id="UP000004994">
    <property type="component" value="Chromosome 9"/>
</dbReference>
<protein>
    <recommendedName>
        <fullName evidence="2">Ubiquitin carboxyl-terminal hydrolase</fullName>
        <ecNumber evidence="2">3.4.19.12</ecNumber>
    </recommendedName>
</protein>
<keyword evidence="2" id="KW-0788">Thiol protease</keyword>
<dbReference type="PANTHER" id="PTHR24006">
    <property type="entry name" value="UBIQUITIN CARBOXYL-TERMINAL HYDROLASE"/>
    <property type="match status" value="1"/>
</dbReference>
<reference evidence="4" key="1">
    <citation type="journal article" date="2012" name="Nature">
        <title>The tomato genome sequence provides insights into fleshy fruit evolution.</title>
        <authorList>
            <consortium name="Tomato Genome Consortium"/>
        </authorList>
    </citation>
    <scope>NUCLEOTIDE SEQUENCE [LARGE SCALE GENOMIC DNA]</scope>
    <source>
        <strain evidence="4">cv. Heinz 1706</strain>
    </source>
</reference>
<dbReference type="Gramene" id="Solyc09g017990.2.1">
    <property type="protein sequence ID" value="Solyc09g017990.2.1"/>
    <property type="gene ID" value="Solyc09g017990.2"/>
</dbReference>
<evidence type="ECO:0000256" key="2">
    <source>
        <dbReference type="RuleBase" id="RU366025"/>
    </source>
</evidence>
<dbReference type="GO" id="GO:0005829">
    <property type="term" value="C:cytosol"/>
    <property type="evidence" value="ECO:0000318"/>
    <property type="project" value="GO_Central"/>
</dbReference>
<name>A0A3Q7I1P8_SOLLC</name>
<accession>A0A3Q7I1P8</accession>
<sequence>MGKNISENLTSPNHQTINFDEIEGKNINFSSMKTEVEEEEKNEKYLGLFEVSPDQIESAQTIITSADSNSIGYIVSSDRSGYSCSDGDKWSPLKGESSSLIGAICSSELENFEKVVAEESKLIEYKPFKITGIGMRNLGNTCFLNVIVQSFMHTVVLLQLLRSIDHVSPCLNTKENIVKEAFGGRLVSKLRCCNCGYSSITREPLIDLSLEIEDVDSVSAAMESFTKIEKIDFSCERCKTQGTFEKQLLIDHSPNVVVLHLKRFKYNGLVVQKVEKHVSFSLELDMLLYSNDINNEQIEYDLYAVIVHSGPSISSGHYYNFTRCAPNEWYKFDDEKVYYVQEDLVLAEEAYILFYTKRGTAWFSDYIQSHRPFLCLVNPTTTNDSNEPTLMPEVNNVEDNDSHVLTDQVYCEDQLQDVKIKKDEKLKDALNCGSHGTSYEWVVNGYVHLMVEPELFMMGFEFILEELVEFWGYTLQGLRRSKRSNIQKSFDTKENIVKKAFGGCLVSKLRCCNCGYSSIKRKPLIDLSFEIEDVDSVSAAMGSFTKIEKIEFSCERCRTQGPFEKQLLVDHSPNDVVLLLKRFKYNGLVVQKVEKHVSFSLELDMLLYSNDINNVSIFIRLL</sequence>
<dbReference type="InParanoid" id="A0A3Q7I1P8"/>
<comment type="catalytic activity">
    <reaction evidence="2">
        <text>Thiol-dependent hydrolysis of ester, thioester, amide, peptide and isopeptide bonds formed by the C-terminal Gly of ubiquitin (a 76-residue protein attached to proteins as an intracellular targeting signal).</text>
        <dbReference type="EC" id="3.4.19.12"/>
    </reaction>
</comment>
<keyword evidence="2" id="KW-0833">Ubl conjugation pathway</keyword>
<evidence type="ECO:0000313" key="5">
    <source>
        <dbReference type="Proteomes" id="UP000004994"/>
    </source>
</evidence>
<feature type="domain" description="USP" evidence="3">
    <location>
        <begin position="413"/>
        <end position="622"/>
    </location>
</feature>
<dbReference type="PROSITE" id="PS00973">
    <property type="entry name" value="USP_2"/>
    <property type="match status" value="1"/>
</dbReference>
<dbReference type="GO" id="GO:0005634">
    <property type="term" value="C:nucleus"/>
    <property type="evidence" value="ECO:0000318"/>
    <property type="project" value="GO_Central"/>
</dbReference>
<dbReference type="EC" id="3.4.19.12" evidence="2"/>
<dbReference type="InterPro" id="IPR001394">
    <property type="entry name" value="Peptidase_C19_UCH"/>
</dbReference>